<dbReference type="InterPro" id="IPR001810">
    <property type="entry name" value="F-box_dom"/>
</dbReference>
<evidence type="ECO:0000313" key="2">
    <source>
        <dbReference type="EMBL" id="KAF2798145.1"/>
    </source>
</evidence>
<accession>A0A6A6XQC2</accession>
<dbReference type="OrthoDB" id="3800215at2759"/>
<sequence>MADFKSKLKTVFDSLRPSTPDVIAKPQPPTGSIYSLHPWDATPSIFNTLPQELLDEIASHLPLHSIANLALTNRHMLFGMSYADPFTQLRDPSNAYERAEFLRNYEEDYPELFICHACGVFHPRRVTMHSVFSPYTKMYKCEFHDKKFRQELFLRHKRCSWLTFHMVMRAYRYTPQYGNPYILNHFEKEISYIRPWSCHTLALPSNGHLLLRERWSHGLHGVKKNKLQFLLFRRACPHTHITGLERDMQIDMEKLIDQVRMHPQKYVATGLKSEPYQCRECPTEVTIDIKPTSLFQGPTTKTQRGFPFVLSITRYMDVGECKSPHEREWETQTVQFIHCKIYWRFCTQRGNKSPPTLGPTYREHREPISVQFERQLLNSSLPSTLDMSTARIPVQAARRVSDSFRHSVEDIQEVTG</sequence>
<protein>
    <recommendedName>
        <fullName evidence="1">F-box domain-containing protein</fullName>
    </recommendedName>
</protein>
<feature type="domain" description="F-box" evidence="1">
    <location>
        <begin position="48"/>
        <end position="75"/>
    </location>
</feature>
<dbReference type="Proteomes" id="UP000799757">
    <property type="component" value="Unassembled WGS sequence"/>
</dbReference>
<keyword evidence="3" id="KW-1185">Reference proteome</keyword>
<dbReference type="Pfam" id="PF00646">
    <property type="entry name" value="F-box"/>
    <property type="match status" value="1"/>
</dbReference>
<gene>
    <name evidence="2" type="ORF">K505DRAFT_371943</name>
</gene>
<evidence type="ECO:0000259" key="1">
    <source>
        <dbReference type="Pfam" id="PF00646"/>
    </source>
</evidence>
<dbReference type="EMBL" id="MU001790">
    <property type="protein sequence ID" value="KAF2798145.1"/>
    <property type="molecule type" value="Genomic_DNA"/>
</dbReference>
<reference evidence="2" key="1">
    <citation type="journal article" date="2020" name="Stud. Mycol.">
        <title>101 Dothideomycetes genomes: a test case for predicting lifestyles and emergence of pathogens.</title>
        <authorList>
            <person name="Haridas S."/>
            <person name="Albert R."/>
            <person name="Binder M."/>
            <person name="Bloem J."/>
            <person name="Labutti K."/>
            <person name="Salamov A."/>
            <person name="Andreopoulos B."/>
            <person name="Baker S."/>
            <person name="Barry K."/>
            <person name="Bills G."/>
            <person name="Bluhm B."/>
            <person name="Cannon C."/>
            <person name="Castanera R."/>
            <person name="Culley D."/>
            <person name="Daum C."/>
            <person name="Ezra D."/>
            <person name="Gonzalez J."/>
            <person name="Henrissat B."/>
            <person name="Kuo A."/>
            <person name="Liang C."/>
            <person name="Lipzen A."/>
            <person name="Lutzoni F."/>
            <person name="Magnuson J."/>
            <person name="Mondo S."/>
            <person name="Nolan M."/>
            <person name="Ohm R."/>
            <person name="Pangilinan J."/>
            <person name="Park H.-J."/>
            <person name="Ramirez L."/>
            <person name="Alfaro M."/>
            <person name="Sun H."/>
            <person name="Tritt A."/>
            <person name="Yoshinaga Y."/>
            <person name="Zwiers L.-H."/>
            <person name="Turgeon B."/>
            <person name="Goodwin S."/>
            <person name="Spatafora J."/>
            <person name="Crous P."/>
            <person name="Grigoriev I."/>
        </authorList>
    </citation>
    <scope>NUCLEOTIDE SEQUENCE</scope>
    <source>
        <strain evidence="2">CBS 109.77</strain>
    </source>
</reference>
<name>A0A6A6XQC2_9PLEO</name>
<organism evidence="2 3">
    <name type="scientific">Melanomma pulvis-pyrius CBS 109.77</name>
    <dbReference type="NCBI Taxonomy" id="1314802"/>
    <lineage>
        <taxon>Eukaryota</taxon>
        <taxon>Fungi</taxon>
        <taxon>Dikarya</taxon>
        <taxon>Ascomycota</taxon>
        <taxon>Pezizomycotina</taxon>
        <taxon>Dothideomycetes</taxon>
        <taxon>Pleosporomycetidae</taxon>
        <taxon>Pleosporales</taxon>
        <taxon>Melanommataceae</taxon>
        <taxon>Melanomma</taxon>
    </lineage>
</organism>
<dbReference type="SUPFAM" id="SSF81383">
    <property type="entry name" value="F-box domain"/>
    <property type="match status" value="1"/>
</dbReference>
<evidence type="ECO:0000313" key="3">
    <source>
        <dbReference type="Proteomes" id="UP000799757"/>
    </source>
</evidence>
<dbReference type="InterPro" id="IPR036047">
    <property type="entry name" value="F-box-like_dom_sf"/>
</dbReference>
<dbReference type="AlphaFoldDB" id="A0A6A6XQC2"/>
<proteinExistence type="predicted"/>